<evidence type="ECO:0000313" key="3">
    <source>
        <dbReference type="Proteomes" id="UP000190648"/>
    </source>
</evidence>
<dbReference type="EMBL" id="LSYS01001150">
    <property type="protein sequence ID" value="OPJ89776.1"/>
    <property type="molecule type" value="Genomic_DNA"/>
</dbReference>
<keyword evidence="3" id="KW-1185">Reference proteome</keyword>
<proteinExistence type="predicted"/>
<dbReference type="AlphaFoldDB" id="A0A1V4KZF0"/>
<comment type="caution">
    <text evidence="2">The sequence shown here is derived from an EMBL/GenBank/DDBJ whole genome shotgun (WGS) entry which is preliminary data.</text>
</comment>
<gene>
    <name evidence="2" type="ORF">AV530_003923</name>
</gene>
<evidence type="ECO:0000256" key="1">
    <source>
        <dbReference type="SAM" id="MobiDB-lite"/>
    </source>
</evidence>
<feature type="region of interest" description="Disordered" evidence="1">
    <location>
        <begin position="29"/>
        <end position="68"/>
    </location>
</feature>
<dbReference type="Proteomes" id="UP000190648">
    <property type="component" value="Unassembled WGS sequence"/>
</dbReference>
<accession>A0A1V4KZF0</accession>
<name>A0A1V4KZF0_PATFA</name>
<organism evidence="2 3">
    <name type="scientific">Patagioenas fasciata monilis</name>
    <dbReference type="NCBI Taxonomy" id="372326"/>
    <lineage>
        <taxon>Eukaryota</taxon>
        <taxon>Metazoa</taxon>
        <taxon>Chordata</taxon>
        <taxon>Craniata</taxon>
        <taxon>Vertebrata</taxon>
        <taxon>Euteleostomi</taxon>
        <taxon>Archelosauria</taxon>
        <taxon>Archosauria</taxon>
        <taxon>Dinosauria</taxon>
        <taxon>Saurischia</taxon>
        <taxon>Theropoda</taxon>
        <taxon>Coelurosauria</taxon>
        <taxon>Aves</taxon>
        <taxon>Neognathae</taxon>
        <taxon>Neoaves</taxon>
        <taxon>Columbimorphae</taxon>
        <taxon>Columbiformes</taxon>
        <taxon>Columbidae</taxon>
        <taxon>Patagioenas</taxon>
    </lineage>
</organism>
<reference evidence="2 3" key="1">
    <citation type="submission" date="2016-02" db="EMBL/GenBank/DDBJ databases">
        <title>Band-tailed pigeon sequencing and assembly.</title>
        <authorList>
            <person name="Soares A.E."/>
            <person name="Novak B.J."/>
            <person name="Rice E.S."/>
            <person name="O'Connell B."/>
            <person name="Chang D."/>
            <person name="Weber S."/>
            <person name="Shapiro B."/>
        </authorList>
    </citation>
    <scope>NUCLEOTIDE SEQUENCE [LARGE SCALE GENOMIC DNA]</scope>
    <source>
        <strain evidence="2">BTP2013</strain>
        <tissue evidence="2">Blood</tissue>
    </source>
</reference>
<protein>
    <submittedName>
        <fullName evidence="2">Uncharacterized protein</fullName>
    </submittedName>
</protein>
<sequence length="104" mass="11208">MAPPLPNLFSTQVEEYRALKDLWMPPASSGQLASAAFPTPPGPRGSLRQHRPTPGISGTSAAALWHRKRAPTAAKELAALQMKTKRLEFHLEPAGSERRAAAVT</sequence>
<evidence type="ECO:0000313" key="2">
    <source>
        <dbReference type="EMBL" id="OPJ89776.1"/>
    </source>
</evidence>